<dbReference type="SUPFAM" id="SSF55424">
    <property type="entry name" value="FAD/NAD-linked reductases, dimerisation (C-terminal) domain"/>
    <property type="match status" value="1"/>
</dbReference>
<evidence type="ECO:0000256" key="2">
    <source>
        <dbReference type="ARBA" id="ARBA00022630"/>
    </source>
</evidence>
<evidence type="ECO:0000256" key="5">
    <source>
        <dbReference type="PIRSR" id="PIRSR000350-3"/>
    </source>
</evidence>
<evidence type="ECO:0000313" key="9">
    <source>
        <dbReference type="EMBL" id="SDK33303.1"/>
    </source>
</evidence>
<feature type="binding site" evidence="5">
    <location>
        <begin position="137"/>
        <end position="139"/>
    </location>
    <ligand>
        <name>FAD</name>
        <dbReference type="ChEBI" id="CHEBI:57692"/>
    </ligand>
</feature>
<dbReference type="InterPro" id="IPR004099">
    <property type="entry name" value="Pyr_nucl-diS_OxRdtase_dimer"/>
</dbReference>
<keyword evidence="2" id="KW-0285">Flavoprotein</keyword>
<dbReference type="GO" id="GO:0004148">
    <property type="term" value="F:dihydrolipoyl dehydrogenase (NADH) activity"/>
    <property type="evidence" value="ECO:0007669"/>
    <property type="project" value="TreeGrafter"/>
</dbReference>
<dbReference type="PRINTS" id="PR00368">
    <property type="entry name" value="FADPNR"/>
</dbReference>
<feature type="binding site" evidence="5">
    <location>
        <position position="52"/>
    </location>
    <ligand>
        <name>FAD</name>
        <dbReference type="ChEBI" id="CHEBI:57692"/>
    </ligand>
</feature>
<dbReference type="PIRSF" id="PIRSF000350">
    <property type="entry name" value="Mercury_reductase_MerA"/>
    <property type="match status" value="1"/>
</dbReference>
<feature type="binding site" evidence="5">
    <location>
        <position position="112"/>
    </location>
    <ligand>
        <name>FAD</name>
        <dbReference type="ChEBI" id="CHEBI:57692"/>
    </ligand>
</feature>
<dbReference type="EMBL" id="FNET01000005">
    <property type="protein sequence ID" value="SDK33303.1"/>
    <property type="molecule type" value="Genomic_DNA"/>
</dbReference>
<feature type="domain" description="FAD/NAD(P)-binding" evidence="8">
    <location>
        <begin position="6"/>
        <end position="299"/>
    </location>
</feature>
<keyword evidence="4 5" id="KW-0520">NAD</keyword>
<dbReference type="Gene3D" id="3.50.50.60">
    <property type="entry name" value="FAD/NAD(P)-binding domain"/>
    <property type="match status" value="2"/>
</dbReference>
<evidence type="ECO:0000256" key="6">
    <source>
        <dbReference type="PIRSR" id="PIRSR000350-4"/>
    </source>
</evidence>
<dbReference type="SUPFAM" id="SSF51905">
    <property type="entry name" value="FAD/NAD(P)-binding domain"/>
    <property type="match status" value="1"/>
</dbReference>
<dbReference type="InterPro" id="IPR001100">
    <property type="entry name" value="Pyr_nuc-diS_OxRdtase"/>
</dbReference>
<reference evidence="10" key="1">
    <citation type="submission" date="2016-10" db="EMBL/GenBank/DDBJ databases">
        <authorList>
            <person name="Varghese N."/>
            <person name="Submissions S."/>
        </authorList>
    </citation>
    <scope>NUCLEOTIDE SEQUENCE [LARGE SCALE GENOMIC DNA]</scope>
    <source>
        <strain evidence="10">DSM 44796</strain>
    </source>
</reference>
<dbReference type="PANTHER" id="PTHR22912">
    <property type="entry name" value="DISULFIDE OXIDOREDUCTASE"/>
    <property type="match status" value="1"/>
</dbReference>
<evidence type="ECO:0000259" key="8">
    <source>
        <dbReference type="Pfam" id="PF07992"/>
    </source>
</evidence>
<proteinExistence type="inferred from homology"/>
<dbReference type="PANTHER" id="PTHR22912:SF151">
    <property type="entry name" value="DIHYDROLIPOYL DEHYDROGENASE, MITOCHONDRIAL"/>
    <property type="match status" value="1"/>
</dbReference>
<dbReference type="GO" id="GO:0006103">
    <property type="term" value="P:2-oxoglutarate metabolic process"/>
    <property type="evidence" value="ECO:0007669"/>
    <property type="project" value="TreeGrafter"/>
</dbReference>
<evidence type="ECO:0000256" key="4">
    <source>
        <dbReference type="ARBA" id="ARBA00023027"/>
    </source>
</evidence>
<dbReference type="PRINTS" id="PR00411">
    <property type="entry name" value="PNDRDTASEI"/>
</dbReference>
<dbReference type="Gene3D" id="3.30.390.30">
    <property type="match status" value="1"/>
</dbReference>
<evidence type="ECO:0000256" key="1">
    <source>
        <dbReference type="ARBA" id="ARBA00007532"/>
    </source>
</evidence>
<dbReference type="InterPro" id="IPR023753">
    <property type="entry name" value="FAD/NAD-binding_dom"/>
</dbReference>
<dbReference type="GO" id="GO:0050660">
    <property type="term" value="F:flavin adenine dinucleotide binding"/>
    <property type="evidence" value="ECO:0007669"/>
    <property type="project" value="TreeGrafter"/>
</dbReference>
<dbReference type="InterPro" id="IPR050151">
    <property type="entry name" value="Class-I_Pyr_Nuc-Dis_Oxidored"/>
</dbReference>
<comment type="similarity">
    <text evidence="1">Belongs to the class-I pyridine nucleotide-disulfide oxidoreductase family.</text>
</comment>
<dbReference type="InterPro" id="IPR016156">
    <property type="entry name" value="FAD/NAD-linked_Rdtase_dimer_sf"/>
</dbReference>
<keyword evidence="5" id="KW-0547">Nucleotide-binding</keyword>
<gene>
    <name evidence="9" type="ORF">SAMN04488074_105186</name>
</gene>
<sequence>MGAMDFDVIVIGGGPVGENVAWRTAAGGLSTAMIEKELVGGECSYWACMPSKALLRPGHALAAARRVQGVNAGSLDAKEVLARRTGFTSDWDDAGQVKWAESENIHVIRGDGEVTGEREVTVGGEVHRARQAVVVCTGSVPKMPPLEGLAGTPVWTSREATSAREVPESLVVLGGGVVGVEMAQAWARLGSQVKLVVSGDRPLPKFEEFVGPLVVEGLREDGVEVLLNGRASSIRPGELTLQDGRVVRGSEILVATGRVPATKDGKPLSTDDSGLVSGVDGRWLYAAGDVTGRALLTHQGKYQARAAGTAILERSRGFEPKQWSAGQAWADHVAVPQVVFTDPEVAFVGHTAAQARAAGRDVRVVDLDIAVAGSSLHADGYQGKTRMVVDERTRTLVGVTFVGQDVAELLHSATVAIVGEVTVDRLWHAVPSYPTISEVWLRLLESYGLSTSRP</sequence>
<feature type="binding site" evidence="5">
    <location>
        <position position="289"/>
    </location>
    <ligand>
        <name>FAD</name>
        <dbReference type="ChEBI" id="CHEBI:57692"/>
    </ligand>
</feature>
<evidence type="ECO:0000313" key="10">
    <source>
        <dbReference type="Proteomes" id="UP000199682"/>
    </source>
</evidence>
<feature type="binding site" evidence="5">
    <location>
        <position position="257"/>
    </location>
    <ligand>
        <name>NAD(+)</name>
        <dbReference type="ChEBI" id="CHEBI:57540"/>
    </ligand>
</feature>
<dbReference type="Proteomes" id="UP000199682">
    <property type="component" value="Unassembled WGS sequence"/>
</dbReference>
<comment type="cofactor">
    <cofactor evidence="5">
        <name>FAD</name>
        <dbReference type="ChEBI" id="CHEBI:57692"/>
    </cofactor>
    <text evidence="5">Binds 1 FAD per subunit.</text>
</comment>
<dbReference type="Pfam" id="PF02852">
    <property type="entry name" value="Pyr_redox_dim"/>
    <property type="match status" value="1"/>
</dbReference>
<feature type="domain" description="Pyridine nucleotide-disulphide oxidoreductase dimerisation" evidence="7">
    <location>
        <begin position="335"/>
        <end position="440"/>
    </location>
</feature>
<evidence type="ECO:0000256" key="3">
    <source>
        <dbReference type="ARBA" id="ARBA00022827"/>
    </source>
</evidence>
<protein>
    <submittedName>
        <fullName evidence="9">Dihydrolipoamide dehydrogenase</fullName>
    </submittedName>
</protein>
<accession>A0A1G9B1E9</accession>
<evidence type="ECO:0000259" key="7">
    <source>
        <dbReference type="Pfam" id="PF02852"/>
    </source>
</evidence>
<name>A0A1G9B1E9_9PSEU</name>
<keyword evidence="3 5" id="KW-0274">FAD</keyword>
<dbReference type="Pfam" id="PF07992">
    <property type="entry name" value="Pyr_redox_2"/>
    <property type="match status" value="1"/>
</dbReference>
<feature type="disulfide bond" description="Redox-active" evidence="6">
    <location>
        <begin position="43"/>
        <end position="48"/>
    </location>
</feature>
<dbReference type="AlphaFoldDB" id="A0A1G9B1E9"/>
<feature type="binding site" evidence="5">
    <location>
        <begin position="174"/>
        <end position="181"/>
    </location>
    <ligand>
        <name>NAD(+)</name>
        <dbReference type="ChEBI" id="CHEBI:57540"/>
    </ligand>
</feature>
<organism evidence="9 10">
    <name type="scientific">Lentzea albidocapillata subsp. violacea</name>
    <dbReference type="NCBI Taxonomy" id="128104"/>
    <lineage>
        <taxon>Bacteria</taxon>
        <taxon>Bacillati</taxon>
        <taxon>Actinomycetota</taxon>
        <taxon>Actinomycetes</taxon>
        <taxon>Pseudonocardiales</taxon>
        <taxon>Pseudonocardiaceae</taxon>
        <taxon>Lentzea</taxon>
    </lineage>
</organism>
<dbReference type="InterPro" id="IPR036188">
    <property type="entry name" value="FAD/NAD-bd_sf"/>
</dbReference>